<dbReference type="InterPro" id="IPR039422">
    <property type="entry name" value="MarR/SlyA-like"/>
</dbReference>
<dbReference type="GO" id="GO:0003677">
    <property type="term" value="F:DNA binding"/>
    <property type="evidence" value="ECO:0007669"/>
    <property type="project" value="UniProtKB-KW"/>
</dbReference>
<organism evidence="5 6">
    <name type="scientific">Hydrogenophaga intermedia</name>
    <dbReference type="NCBI Taxonomy" id="65786"/>
    <lineage>
        <taxon>Bacteria</taxon>
        <taxon>Pseudomonadati</taxon>
        <taxon>Pseudomonadota</taxon>
        <taxon>Betaproteobacteria</taxon>
        <taxon>Burkholderiales</taxon>
        <taxon>Comamonadaceae</taxon>
        <taxon>Hydrogenophaga</taxon>
    </lineage>
</organism>
<keyword evidence="2" id="KW-0238">DNA-binding</keyword>
<keyword evidence="6" id="KW-1185">Reference proteome</keyword>
<dbReference type="InterPro" id="IPR000835">
    <property type="entry name" value="HTH_MarR-typ"/>
</dbReference>
<dbReference type="GO" id="GO:0045892">
    <property type="term" value="P:negative regulation of DNA-templated transcription"/>
    <property type="evidence" value="ECO:0007669"/>
    <property type="project" value="InterPro"/>
</dbReference>
<name>A0A1L1PEW8_HYDIT</name>
<dbReference type="AlphaFoldDB" id="A0A1L1PEW8"/>
<dbReference type="InterPro" id="IPR036388">
    <property type="entry name" value="WH-like_DNA-bd_sf"/>
</dbReference>
<keyword evidence="3" id="KW-0804">Transcription</keyword>
<evidence type="ECO:0000256" key="2">
    <source>
        <dbReference type="ARBA" id="ARBA00023125"/>
    </source>
</evidence>
<dbReference type="SMART" id="SM00347">
    <property type="entry name" value="HTH_MARR"/>
    <property type="match status" value="1"/>
</dbReference>
<evidence type="ECO:0000259" key="4">
    <source>
        <dbReference type="PROSITE" id="PS50995"/>
    </source>
</evidence>
<dbReference type="Gene3D" id="1.10.10.10">
    <property type="entry name" value="Winged helix-like DNA-binding domain superfamily/Winged helix DNA-binding domain"/>
    <property type="match status" value="1"/>
</dbReference>
<dbReference type="PANTHER" id="PTHR33164">
    <property type="entry name" value="TRANSCRIPTIONAL REGULATOR, MARR FAMILY"/>
    <property type="match status" value="1"/>
</dbReference>
<gene>
    <name evidence="5" type="ORF">BN948_00998</name>
</gene>
<accession>A0A1L1PEW8</accession>
<feature type="domain" description="HTH marR-type" evidence="4">
    <location>
        <begin position="20"/>
        <end position="152"/>
    </location>
</feature>
<protein>
    <submittedName>
        <fullName evidence="5">Transcriptional family protein</fullName>
    </submittedName>
</protein>
<dbReference type="PROSITE" id="PS01117">
    <property type="entry name" value="HTH_MARR_1"/>
    <property type="match status" value="1"/>
</dbReference>
<dbReference type="InterPro" id="IPR012712">
    <property type="entry name" value="HpaR/FarR"/>
</dbReference>
<evidence type="ECO:0000256" key="1">
    <source>
        <dbReference type="ARBA" id="ARBA00023015"/>
    </source>
</evidence>
<dbReference type="RefSeq" id="WP_009515862.1">
    <property type="nucleotide sequence ID" value="NZ_CCAE010000005.1"/>
</dbReference>
<evidence type="ECO:0000313" key="5">
    <source>
        <dbReference type="EMBL" id="CDN86593.1"/>
    </source>
</evidence>
<dbReference type="InterPro" id="IPR036390">
    <property type="entry name" value="WH_DNA-bd_sf"/>
</dbReference>
<dbReference type="GO" id="GO:0006950">
    <property type="term" value="P:response to stress"/>
    <property type="evidence" value="ECO:0007669"/>
    <property type="project" value="TreeGrafter"/>
</dbReference>
<proteinExistence type="predicted"/>
<dbReference type="Proteomes" id="UP000028878">
    <property type="component" value="Unassembled WGS sequence"/>
</dbReference>
<dbReference type="PANTHER" id="PTHR33164:SF13">
    <property type="entry name" value="4-HYDROXYPHENYLACETATE CATABOLISM PROTEIN"/>
    <property type="match status" value="1"/>
</dbReference>
<dbReference type="EMBL" id="CCAE010000005">
    <property type="protein sequence ID" value="CDN86593.1"/>
    <property type="molecule type" value="Genomic_DNA"/>
</dbReference>
<evidence type="ECO:0000256" key="3">
    <source>
        <dbReference type="ARBA" id="ARBA00023163"/>
    </source>
</evidence>
<sequence>MPRSRTPPATPVPPAAPRARRNLPLLLLQVRGGLIARFRPVLKKTGLTEQQFRILRALDVYGTLEPRQICTICHISSPSLAGVLARMEALDLVSRERMKGDQRRQHVSLTPRAMRMFKDVSGDLEDVYRQLEADLGPEFVAEVYAMLDRLLAVLQVPEDSGAEPEDG</sequence>
<dbReference type="SUPFAM" id="SSF46785">
    <property type="entry name" value="Winged helix' DNA-binding domain"/>
    <property type="match status" value="1"/>
</dbReference>
<dbReference type="InterPro" id="IPR023187">
    <property type="entry name" value="Tscrpt_reg_MarR-type_CS"/>
</dbReference>
<dbReference type="Pfam" id="PF12802">
    <property type="entry name" value="MarR_2"/>
    <property type="match status" value="1"/>
</dbReference>
<keyword evidence="1" id="KW-0805">Transcription regulation</keyword>
<dbReference type="GO" id="GO:0003700">
    <property type="term" value="F:DNA-binding transcription factor activity"/>
    <property type="evidence" value="ECO:0007669"/>
    <property type="project" value="InterPro"/>
</dbReference>
<reference evidence="6" key="1">
    <citation type="submission" date="2014-11" db="EMBL/GenBank/DDBJ databases">
        <title>Draft genome sequence of Hydrogenophaga intermedia S1.</title>
        <authorList>
            <person name="Gan H.M."/>
            <person name="Chew T.H."/>
            <person name="Stolz A."/>
        </authorList>
    </citation>
    <scope>NUCLEOTIDE SEQUENCE [LARGE SCALE GENOMIC DNA]</scope>
    <source>
        <strain evidence="6">S1</strain>
    </source>
</reference>
<evidence type="ECO:0000313" key="6">
    <source>
        <dbReference type="Proteomes" id="UP000028878"/>
    </source>
</evidence>
<dbReference type="NCBIfam" id="TIGR02337">
    <property type="entry name" value="HpaR"/>
    <property type="match status" value="1"/>
</dbReference>
<dbReference type="PROSITE" id="PS50995">
    <property type="entry name" value="HTH_MARR_2"/>
    <property type="match status" value="1"/>
</dbReference>